<proteinExistence type="predicted"/>
<evidence type="ECO:0000313" key="3">
    <source>
        <dbReference type="Proteomes" id="UP000294933"/>
    </source>
</evidence>
<keyword evidence="3" id="KW-1185">Reference proteome</keyword>
<evidence type="ECO:0000256" key="1">
    <source>
        <dbReference type="SAM" id="MobiDB-lite"/>
    </source>
</evidence>
<dbReference type="EMBL" id="ML170412">
    <property type="protein sequence ID" value="TDL13993.1"/>
    <property type="molecule type" value="Genomic_DNA"/>
</dbReference>
<sequence length="306" mass="34412">MNVSIYQLVIESLLRAAFNFSAAAAVAAKTLLRREEAEDTGAQLDDADILQTYPIRPRKGIFQTTLTPPPSRPKLAPHVEATPTAMTSRQAHLKDYKRNQTRLKTNHKERDEKQRPNLDQKHRNAALAMRREYLHEAIKHSESGFIGVNQSTFKLTQRENFEGIGYDYIEYEPGRTLLIADKEGYVTVVLVPRSDEMKDVYSTVFDEMQTAAKRIKFPKGSNCAGHRRGNFNTMTLGVSFGGGQKVGLQLICMLPFLTYFEEPGYLKNAKKNQEALEKLAASPSMIRLAGHQSSMFYSPPPLSSAK</sequence>
<dbReference type="AlphaFoldDB" id="A0A4Y7PF42"/>
<dbReference type="VEuPathDB" id="FungiDB:BD410DRAFT_846442"/>
<reference evidence="2 3" key="1">
    <citation type="submission" date="2018-06" db="EMBL/GenBank/DDBJ databases">
        <title>A transcriptomic atlas of mushroom development highlights an independent origin of complex multicellularity.</title>
        <authorList>
            <consortium name="DOE Joint Genome Institute"/>
            <person name="Krizsan K."/>
            <person name="Almasi E."/>
            <person name="Merenyi Z."/>
            <person name="Sahu N."/>
            <person name="Viragh M."/>
            <person name="Koszo T."/>
            <person name="Mondo S."/>
            <person name="Kiss B."/>
            <person name="Balint B."/>
            <person name="Kues U."/>
            <person name="Barry K."/>
            <person name="Hegedus J.C."/>
            <person name="Henrissat B."/>
            <person name="Johnson J."/>
            <person name="Lipzen A."/>
            <person name="Ohm R."/>
            <person name="Nagy I."/>
            <person name="Pangilinan J."/>
            <person name="Yan J."/>
            <person name="Xiong Y."/>
            <person name="Grigoriev I.V."/>
            <person name="Hibbett D.S."/>
            <person name="Nagy L.G."/>
        </authorList>
    </citation>
    <scope>NUCLEOTIDE SEQUENCE [LARGE SCALE GENOMIC DNA]</scope>
    <source>
        <strain evidence="2 3">SZMC22713</strain>
    </source>
</reference>
<protein>
    <submittedName>
        <fullName evidence="2">Uncharacterized protein</fullName>
    </submittedName>
</protein>
<feature type="compositionally biased region" description="Basic and acidic residues" evidence="1">
    <location>
        <begin position="106"/>
        <end position="118"/>
    </location>
</feature>
<dbReference type="STRING" id="50990.A0A4Y7PF42"/>
<dbReference type="Proteomes" id="UP000294933">
    <property type="component" value="Unassembled WGS sequence"/>
</dbReference>
<feature type="region of interest" description="Disordered" evidence="1">
    <location>
        <begin position="83"/>
        <end position="118"/>
    </location>
</feature>
<accession>A0A4Y7PF42</accession>
<name>A0A4Y7PF42_9AGAM</name>
<evidence type="ECO:0000313" key="2">
    <source>
        <dbReference type="EMBL" id="TDL13993.1"/>
    </source>
</evidence>
<organism evidence="2 3">
    <name type="scientific">Rickenella mellea</name>
    <dbReference type="NCBI Taxonomy" id="50990"/>
    <lineage>
        <taxon>Eukaryota</taxon>
        <taxon>Fungi</taxon>
        <taxon>Dikarya</taxon>
        <taxon>Basidiomycota</taxon>
        <taxon>Agaricomycotina</taxon>
        <taxon>Agaricomycetes</taxon>
        <taxon>Hymenochaetales</taxon>
        <taxon>Rickenellaceae</taxon>
        <taxon>Rickenella</taxon>
    </lineage>
</organism>
<gene>
    <name evidence="2" type="ORF">BD410DRAFT_846442</name>
</gene>